<dbReference type="EMBL" id="PDTI01000057">
    <property type="protein sequence ID" value="PIE62205.1"/>
    <property type="molecule type" value="Genomic_DNA"/>
</dbReference>
<accession>A0A2G6MQA6</accession>
<feature type="signal peptide" evidence="1">
    <location>
        <begin position="1"/>
        <end position="21"/>
    </location>
</feature>
<protein>
    <submittedName>
        <fullName evidence="2">Uncharacterized protein</fullName>
    </submittedName>
</protein>
<dbReference type="Proteomes" id="UP000231203">
    <property type="component" value="Unassembled WGS sequence"/>
</dbReference>
<gene>
    <name evidence="2" type="ORF">CSA25_06275</name>
</gene>
<reference evidence="2 3" key="1">
    <citation type="submission" date="2017-10" db="EMBL/GenBank/DDBJ databases">
        <title>Novel microbial diversity and functional potential in the marine mammal oral microbiome.</title>
        <authorList>
            <person name="Dudek N.K."/>
            <person name="Sun C.L."/>
            <person name="Burstein D."/>
            <person name="Kantor R.S."/>
            <person name="Aliaga Goltsman D.S."/>
            <person name="Bik E.M."/>
            <person name="Thomas B.C."/>
            <person name="Banfield J.F."/>
            <person name="Relman D.A."/>
        </authorList>
    </citation>
    <scope>NUCLEOTIDE SEQUENCE [LARGE SCALE GENOMIC DNA]</scope>
    <source>
        <strain evidence="2">DOLJORAL78_47_202</strain>
    </source>
</reference>
<dbReference type="AlphaFoldDB" id="A0A2G6MQA6"/>
<evidence type="ECO:0000256" key="1">
    <source>
        <dbReference type="SAM" id="SignalP"/>
    </source>
</evidence>
<keyword evidence="1" id="KW-0732">Signal</keyword>
<organism evidence="2 3">
    <name type="scientific">Desulfobacter postgatei</name>
    <dbReference type="NCBI Taxonomy" id="2293"/>
    <lineage>
        <taxon>Bacteria</taxon>
        <taxon>Pseudomonadati</taxon>
        <taxon>Thermodesulfobacteriota</taxon>
        <taxon>Desulfobacteria</taxon>
        <taxon>Desulfobacterales</taxon>
        <taxon>Desulfobacteraceae</taxon>
        <taxon>Desulfobacter</taxon>
    </lineage>
</organism>
<sequence>MKKLNIFIFLCILITASQAFARIGIFVNKDLYPQVQDSVQQYIAELNMRGHQTWLNTSYNETHSTNSLRNYLKMLYNYYNLEGAIFIGDLPIAEYEIKDDFNKYGYRTFPIDLYYMDLDGAWLDEALDGDWGGRAQTGIFDGHADGYGDREVEIWISRITGAAVPGLGSEDKVVIDYFDRLKIWMDGNDTIDHHLLILGNDSEWPSTETWGGAGVLGFGVTETGTYFRSDGDDTDINWMNALRAGQKYALITEHSGPTHHNMLYGFSNNEYLNMPLTGGVSNTRFYNLFACSNSRYTVPNFFGGLYALGHNGLVSIGSTKTGAMLDFNTYNTRLGLGDTYGEAFKHWLNTYVLAGSVPDWKVSWHYGMTLAGAGTLALNYEPECFPNIPDPVLTLEGSETYTIGANTFIRYKLDVTNSSLIPDALFAASPHLPACGLNNNSSRTWVDIYDNNNKRLYGFCNLSASANLNDLWFAVPKGTRPPESVYIVMDDRECGVTYTSNSVKIQSASITSLWGVYNAQCGRSSRLWAKVKNTGGAVLPPDATVWFYVSGPQFKGYVGSSSASGLYAGGSRWYFTDWSIPSDALAGTYNYWAMVWSPSSNPKNIAPWSKPKTFTVTCE</sequence>
<feature type="chain" id="PRO_5013700781" evidence="1">
    <location>
        <begin position="22"/>
        <end position="619"/>
    </location>
</feature>
<evidence type="ECO:0000313" key="2">
    <source>
        <dbReference type="EMBL" id="PIE62205.1"/>
    </source>
</evidence>
<proteinExistence type="predicted"/>
<name>A0A2G6MQA6_9BACT</name>
<evidence type="ECO:0000313" key="3">
    <source>
        <dbReference type="Proteomes" id="UP000231203"/>
    </source>
</evidence>
<comment type="caution">
    <text evidence="2">The sequence shown here is derived from an EMBL/GenBank/DDBJ whole genome shotgun (WGS) entry which is preliminary data.</text>
</comment>